<dbReference type="PRINTS" id="PR00367">
    <property type="entry name" value="ETHRSPELEMNT"/>
</dbReference>
<keyword evidence="2" id="KW-0805">Transcription regulation</keyword>
<evidence type="ECO:0000259" key="8">
    <source>
        <dbReference type="PROSITE" id="PS51032"/>
    </source>
</evidence>
<dbReference type="SMART" id="SM00380">
    <property type="entry name" value="AP2"/>
    <property type="match status" value="1"/>
</dbReference>
<comment type="similarity">
    <text evidence="6">Belongs to the AP2/ERF transcription factor family. ERF subfamily.</text>
</comment>
<keyword evidence="5" id="KW-0539">Nucleus</keyword>
<evidence type="ECO:0000256" key="1">
    <source>
        <dbReference type="ARBA" id="ARBA00004123"/>
    </source>
</evidence>
<protein>
    <recommendedName>
        <fullName evidence="8">AP2/ERF domain-containing protein</fullName>
    </recommendedName>
</protein>
<evidence type="ECO:0000313" key="10">
    <source>
        <dbReference type="Proteomes" id="UP001642487"/>
    </source>
</evidence>
<dbReference type="PROSITE" id="PS51032">
    <property type="entry name" value="AP2_ERF"/>
    <property type="match status" value="1"/>
</dbReference>
<dbReference type="InterPro" id="IPR001471">
    <property type="entry name" value="AP2/ERF_dom"/>
</dbReference>
<evidence type="ECO:0000256" key="6">
    <source>
        <dbReference type="ARBA" id="ARBA00024343"/>
    </source>
</evidence>
<comment type="subcellular location">
    <subcellularLocation>
        <location evidence="1">Nucleus</location>
    </subcellularLocation>
</comment>
<evidence type="ECO:0000313" key="9">
    <source>
        <dbReference type="EMBL" id="CAK9313827.1"/>
    </source>
</evidence>
<evidence type="ECO:0000256" key="2">
    <source>
        <dbReference type="ARBA" id="ARBA00023015"/>
    </source>
</evidence>
<feature type="region of interest" description="Disordered" evidence="7">
    <location>
        <begin position="284"/>
        <end position="318"/>
    </location>
</feature>
<gene>
    <name evidence="9" type="ORF">CITCOLO1_LOCUS5563</name>
</gene>
<accession>A0ABP0Y1G7</accession>
<dbReference type="InterPro" id="IPR016177">
    <property type="entry name" value="DNA-bd_dom_sf"/>
</dbReference>
<dbReference type="SUPFAM" id="SSF54171">
    <property type="entry name" value="DNA-binding domain"/>
    <property type="match status" value="1"/>
</dbReference>
<keyword evidence="10" id="KW-1185">Reference proteome</keyword>
<name>A0ABP0Y1G7_9ROSI</name>
<dbReference type="InterPro" id="IPR044808">
    <property type="entry name" value="ERF_plant"/>
</dbReference>
<keyword evidence="3" id="KW-0238">DNA-binding</keyword>
<dbReference type="InterPro" id="IPR036955">
    <property type="entry name" value="AP2/ERF_dom_sf"/>
</dbReference>
<evidence type="ECO:0000256" key="7">
    <source>
        <dbReference type="SAM" id="MobiDB-lite"/>
    </source>
</evidence>
<dbReference type="Proteomes" id="UP001642487">
    <property type="component" value="Chromosome 11"/>
</dbReference>
<dbReference type="Gene3D" id="3.30.730.10">
    <property type="entry name" value="AP2/ERF domain"/>
    <property type="match status" value="1"/>
</dbReference>
<keyword evidence="4" id="KW-0804">Transcription</keyword>
<feature type="domain" description="AP2/ERF" evidence="8">
    <location>
        <begin position="145"/>
        <end position="202"/>
    </location>
</feature>
<evidence type="ECO:0000256" key="5">
    <source>
        <dbReference type="ARBA" id="ARBA00023242"/>
    </source>
</evidence>
<organism evidence="9 10">
    <name type="scientific">Citrullus colocynthis</name>
    <name type="common">colocynth</name>
    <dbReference type="NCBI Taxonomy" id="252529"/>
    <lineage>
        <taxon>Eukaryota</taxon>
        <taxon>Viridiplantae</taxon>
        <taxon>Streptophyta</taxon>
        <taxon>Embryophyta</taxon>
        <taxon>Tracheophyta</taxon>
        <taxon>Spermatophyta</taxon>
        <taxon>Magnoliopsida</taxon>
        <taxon>eudicotyledons</taxon>
        <taxon>Gunneridae</taxon>
        <taxon>Pentapetalae</taxon>
        <taxon>rosids</taxon>
        <taxon>fabids</taxon>
        <taxon>Cucurbitales</taxon>
        <taxon>Cucurbitaceae</taxon>
        <taxon>Benincaseae</taxon>
        <taxon>Citrullus</taxon>
    </lineage>
</organism>
<dbReference type="Pfam" id="PF00847">
    <property type="entry name" value="AP2"/>
    <property type="match status" value="1"/>
</dbReference>
<evidence type="ECO:0000256" key="3">
    <source>
        <dbReference type="ARBA" id="ARBA00023125"/>
    </source>
</evidence>
<evidence type="ECO:0000256" key="4">
    <source>
        <dbReference type="ARBA" id="ARBA00023163"/>
    </source>
</evidence>
<proteinExistence type="inferred from homology"/>
<dbReference type="EMBL" id="OZ021745">
    <property type="protein sequence ID" value="CAK9313827.1"/>
    <property type="molecule type" value="Genomic_DNA"/>
</dbReference>
<sequence length="318" mass="33536">MCYLKLAKQGGDGGGDELEGMFSSSAGELMAMVSALTHVISGGAADPSGVGYSSGSAAPTTLAVATAGGCRKREREEEGENGIMWERNRGGIVDFRAIQSYSMPSPAIFVKEGGSSSSNNISAVTAATTAATTTIAFSGVEKTRRYRGVRQRPWGKWAAEIRDPQKAARVWLGTFDTAEAAARAYDGAALRFRGSKAKLNFPEFVSAFPPSSLPLAAHLAPSPVVAPPQDALENYLQYSYLLQNSGETSSQPVPTFERVLRNSPFVNPSSSVSSSGVSDLAFPYSQQQLRNYRPPQNQSQGGGGSSPTGFSYRPPATG</sequence>
<dbReference type="PANTHER" id="PTHR31190:SF445">
    <property type="entry name" value="ETHYLENE-RESPONSIVE TRANSCRIPTION FACTOR RAP2-6"/>
    <property type="match status" value="1"/>
</dbReference>
<dbReference type="PANTHER" id="PTHR31190">
    <property type="entry name" value="DNA-BINDING DOMAIN"/>
    <property type="match status" value="1"/>
</dbReference>
<dbReference type="CDD" id="cd00018">
    <property type="entry name" value="AP2"/>
    <property type="match status" value="1"/>
</dbReference>
<reference evidence="9 10" key="1">
    <citation type="submission" date="2024-03" db="EMBL/GenBank/DDBJ databases">
        <authorList>
            <person name="Gkanogiannis A."/>
            <person name="Becerra Lopez-Lavalle L."/>
        </authorList>
    </citation>
    <scope>NUCLEOTIDE SEQUENCE [LARGE SCALE GENOMIC DNA]</scope>
</reference>